<keyword evidence="3" id="KW-1185">Reference proteome</keyword>
<dbReference type="AlphaFoldDB" id="A0A2G5SS51"/>
<proteinExistence type="predicted"/>
<protein>
    <submittedName>
        <fullName evidence="2">Uncharacterized protein</fullName>
    </submittedName>
</protein>
<keyword evidence="1" id="KW-0732">Signal</keyword>
<feature type="chain" id="PRO_5013707330" evidence="1">
    <location>
        <begin position="22"/>
        <end position="134"/>
    </location>
</feature>
<evidence type="ECO:0000256" key="1">
    <source>
        <dbReference type="SAM" id="SignalP"/>
    </source>
</evidence>
<dbReference type="EMBL" id="PDUG01000006">
    <property type="protein sequence ID" value="PIC17808.1"/>
    <property type="molecule type" value="Genomic_DNA"/>
</dbReference>
<name>A0A2G5SS51_9PELO</name>
<feature type="signal peptide" evidence="1">
    <location>
        <begin position="1"/>
        <end position="21"/>
    </location>
</feature>
<dbReference type="Proteomes" id="UP000230233">
    <property type="component" value="Chromosome X"/>
</dbReference>
<sequence length="134" mass="15687">MLSVISYLLLITTVLFQECLSLSLSNVYTSYINRETIDQSDTFGYHIPKPIGYKGDEPIWPRSYGYSAEMFFDENGAAFPVRPRKKLGSIIRPLHQGVQRYDDDESVEVETPKYDERKALREFYRRFRTRAKTS</sequence>
<gene>
    <name evidence="2" type="primary">Cnig_chr_X.g23917</name>
    <name evidence="2" type="ORF">B9Z55_023917</name>
</gene>
<dbReference type="PANTHER" id="PTHR39352:SF1">
    <property type="entry name" value="NEUROPEPTIDE-LIKE PROTEIN"/>
    <property type="match status" value="1"/>
</dbReference>
<dbReference type="OrthoDB" id="5816151at2759"/>
<evidence type="ECO:0000313" key="2">
    <source>
        <dbReference type="EMBL" id="PIC17808.1"/>
    </source>
</evidence>
<accession>A0A2G5SS51</accession>
<organism evidence="2 3">
    <name type="scientific">Caenorhabditis nigoni</name>
    <dbReference type="NCBI Taxonomy" id="1611254"/>
    <lineage>
        <taxon>Eukaryota</taxon>
        <taxon>Metazoa</taxon>
        <taxon>Ecdysozoa</taxon>
        <taxon>Nematoda</taxon>
        <taxon>Chromadorea</taxon>
        <taxon>Rhabditida</taxon>
        <taxon>Rhabditina</taxon>
        <taxon>Rhabditomorpha</taxon>
        <taxon>Rhabditoidea</taxon>
        <taxon>Rhabditidae</taxon>
        <taxon>Peloderinae</taxon>
        <taxon>Caenorhabditis</taxon>
    </lineage>
</organism>
<dbReference type="PANTHER" id="PTHR39352">
    <property type="entry name" value="PROTEIN CBG14251"/>
    <property type="match status" value="1"/>
</dbReference>
<evidence type="ECO:0000313" key="3">
    <source>
        <dbReference type="Proteomes" id="UP000230233"/>
    </source>
</evidence>
<comment type="caution">
    <text evidence="2">The sequence shown here is derived from an EMBL/GenBank/DDBJ whole genome shotgun (WGS) entry which is preliminary data.</text>
</comment>
<reference evidence="3" key="1">
    <citation type="submission" date="2017-10" db="EMBL/GenBank/DDBJ databases">
        <title>Rapid genome shrinkage in a self-fertile nematode reveals novel sperm competition proteins.</title>
        <authorList>
            <person name="Yin D."/>
            <person name="Schwarz E.M."/>
            <person name="Thomas C.G."/>
            <person name="Felde R.L."/>
            <person name="Korf I.F."/>
            <person name="Cutter A.D."/>
            <person name="Schartner C.M."/>
            <person name="Ralston E.J."/>
            <person name="Meyer B.J."/>
            <person name="Haag E.S."/>
        </authorList>
    </citation>
    <scope>NUCLEOTIDE SEQUENCE [LARGE SCALE GENOMIC DNA]</scope>
    <source>
        <strain evidence="3">JU1422</strain>
    </source>
</reference>